<organism evidence="2 3">
    <name type="scientific">Paraphaeosphaeria sporulosa</name>
    <dbReference type="NCBI Taxonomy" id="1460663"/>
    <lineage>
        <taxon>Eukaryota</taxon>
        <taxon>Fungi</taxon>
        <taxon>Dikarya</taxon>
        <taxon>Ascomycota</taxon>
        <taxon>Pezizomycotina</taxon>
        <taxon>Dothideomycetes</taxon>
        <taxon>Pleosporomycetidae</taxon>
        <taxon>Pleosporales</taxon>
        <taxon>Massarineae</taxon>
        <taxon>Didymosphaeriaceae</taxon>
        <taxon>Paraphaeosphaeria</taxon>
    </lineage>
</organism>
<dbReference type="EMBL" id="KV441555">
    <property type="protein sequence ID" value="OAG03071.1"/>
    <property type="molecule type" value="Genomic_DNA"/>
</dbReference>
<feature type="region of interest" description="Disordered" evidence="1">
    <location>
        <begin position="69"/>
        <end position="91"/>
    </location>
</feature>
<sequence length="165" mass="17363">MRAAADWLSIAAVCAADRASARVTLVSPARSRSSMEVAGDAHLVSDALAIARRPRRLLLWPAPPDATAAGSTIPTGQLSPPCPASHRKAYRSVDARRRKTVARRIGPLPRVGPSAPFRNSTASCHDLTTISRDVHVPAPCAAGYLGTLQALGYSLAAPQPSWTLP</sequence>
<reference evidence="2 3" key="1">
    <citation type="submission" date="2016-05" db="EMBL/GenBank/DDBJ databases">
        <title>Comparative analysis of secretome profiles of manganese(II)-oxidizing ascomycete fungi.</title>
        <authorList>
            <consortium name="DOE Joint Genome Institute"/>
            <person name="Zeiner C.A."/>
            <person name="Purvine S.O."/>
            <person name="Zink E.M."/>
            <person name="Wu S."/>
            <person name="Pasa-Tolic L."/>
            <person name="Chaput D.L."/>
            <person name="Haridas S."/>
            <person name="Grigoriev I.V."/>
            <person name="Santelli C.M."/>
            <person name="Hansel C.M."/>
        </authorList>
    </citation>
    <scope>NUCLEOTIDE SEQUENCE [LARGE SCALE GENOMIC DNA]</scope>
    <source>
        <strain evidence="2 3">AP3s5-JAC2a</strain>
    </source>
</reference>
<dbReference type="InParanoid" id="A0A177C7G6"/>
<name>A0A177C7G6_9PLEO</name>
<dbReference type="RefSeq" id="XP_018033436.1">
    <property type="nucleotide sequence ID" value="XM_018180360.1"/>
</dbReference>
<evidence type="ECO:0000256" key="1">
    <source>
        <dbReference type="SAM" id="MobiDB-lite"/>
    </source>
</evidence>
<keyword evidence="3" id="KW-1185">Reference proteome</keyword>
<accession>A0A177C7G6</accession>
<dbReference type="Proteomes" id="UP000077069">
    <property type="component" value="Unassembled WGS sequence"/>
</dbReference>
<evidence type="ECO:0000313" key="2">
    <source>
        <dbReference type="EMBL" id="OAG03071.1"/>
    </source>
</evidence>
<protein>
    <submittedName>
        <fullName evidence="2">Uncharacterized protein</fullName>
    </submittedName>
</protein>
<dbReference type="AlphaFoldDB" id="A0A177C7G6"/>
<proteinExistence type="predicted"/>
<feature type="compositionally biased region" description="Polar residues" evidence="1">
    <location>
        <begin position="69"/>
        <end position="78"/>
    </location>
</feature>
<evidence type="ECO:0000313" key="3">
    <source>
        <dbReference type="Proteomes" id="UP000077069"/>
    </source>
</evidence>
<dbReference type="GeneID" id="28763846"/>
<gene>
    <name evidence="2" type="ORF">CC84DRAFT_1178605</name>
</gene>